<feature type="region of interest" description="Disordered" evidence="9">
    <location>
        <begin position="181"/>
        <end position="265"/>
    </location>
</feature>
<feature type="domain" description="TRF2-interacting telomeric protein/Rap1 C-terminal" evidence="11">
    <location>
        <begin position="616"/>
        <end position="718"/>
    </location>
</feature>
<dbReference type="PANTHER" id="PTHR16466:SF6">
    <property type="entry name" value="TELOMERIC REPEAT-BINDING FACTOR 2-INTERACTING PROTEIN 1"/>
    <property type="match status" value="1"/>
</dbReference>
<keyword evidence="7 8" id="KW-0539">Nucleus</keyword>
<feature type="compositionally biased region" description="Basic and acidic residues" evidence="9">
    <location>
        <begin position="222"/>
        <end position="237"/>
    </location>
</feature>
<keyword evidence="4" id="KW-0805">Transcription regulation</keyword>
<proteinExistence type="inferred from homology"/>
<dbReference type="InterPro" id="IPR038104">
    <property type="entry name" value="Rap1_C_sf"/>
</dbReference>
<evidence type="ECO:0000256" key="7">
    <source>
        <dbReference type="ARBA" id="ARBA00023242"/>
    </source>
</evidence>
<comment type="similarity">
    <text evidence="1 8">Belongs to the RAP1 family.</text>
</comment>
<evidence type="ECO:0000259" key="10">
    <source>
        <dbReference type="Pfam" id="PF08914"/>
    </source>
</evidence>
<feature type="region of interest" description="Disordered" evidence="9">
    <location>
        <begin position="97"/>
        <end position="120"/>
    </location>
</feature>
<evidence type="ECO:0000259" key="11">
    <source>
        <dbReference type="Pfam" id="PF11626"/>
    </source>
</evidence>
<keyword evidence="3 8" id="KW-0779">Telomere</keyword>
<dbReference type="AlphaFoldDB" id="A0A366RIW9"/>
<comment type="caution">
    <text evidence="13">The sequence shown here is derived from an EMBL/GenBank/DDBJ whole genome shotgun (WGS) entry which is preliminary data.</text>
</comment>
<dbReference type="PANTHER" id="PTHR16466">
    <property type="entry name" value="TELOMERE REPEAT-BINDING FACTOR 2-INTERACTING PROTEIN 1"/>
    <property type="match status" value="1"/>
</dbReference>
<keyword evidence="6" id="KW-0804">Transcription</keyword>
<feature type="compositionally biased region" description="Polar residues" evidence="9">
    <location>
        <begin position="578"/>
        <end position="595"/>
    </location>
</feature>
<sequence>MASTVTYNGVENAEGGTIFKDVKFWMATRVPQRSRWIDLIKQNGGVVVPLEKQADMLIADHARAKKDAPHGSYSWQFIDDSVKNGIIQLKDRYLIGPPPNAPRPVGSGQPTKSTRTPFTREDDARIARWVLEHPTDQKGNEIWKEYACINARHTAQSWRDRYVKKLANLDRVDLERMAASAPEETLPDNHDAHQAEQPPKVVERRPPQAAAQRISKQRQRTGIREDRQQLDTARQHQQETPLSPAADTAGHQIQPGPVDTPEEDDARDTFYRDLDDWIASTDRDIKRYLKIEGVSFELFDLALAAQAVLHEIGSCDWIKIAEKLGFVNPTDHMLNELHLCYQENLDDFLAQIQNFEDEPVSDSEAVAPELDLSQDIKWENGQEDQDGSPQTYERSSPPVVATGLKRSTAHRPLTSSGNVHKKRRYHSNDETPSTPDNDLAPEVLTREPSPSVPVSSQWFDNIGESEASQHLPPLPPQLDESQDSRTTAVPPQETRQQSVDVDPLPDNELLDSTPIPFHLNQTSQDRPSATKRRQLQTEPSREHRHHSLAHVINPRRAVSSTSQKPRPTTEAVRRSLPASYNSSRNRAPQNPPDRSSQPRDPESSNSREIQERISYYESMGFPRHIVIEGLKRTTLTPGKLALLVMQYLESGRGVPSRHEGIWTDRDDEDLRFSSSVDFGELPADDEEEQEQELAQKAHNRLVKKHGKQRFELRKAFLEAQTIEGKHGANI</sequence>
<evidence type="ECO:0000256" key="5">
    <source>
        <dbReference type="ARBA" id="ARBA00023159"/>
    </source>
</evidence>
<evidence type="ECO:0000256" key="1">
    <source>
        <dbReference type="ARBA" id="ARBA00010467"/>
    </source>
</evidence>
<dbReference type="InterPro" id="IPR015010">
    <property type="entry name" value="TERF2IP_Myb"/>
</dbReference>
<dbReference type="CDD" id="cd11655">
    <property type="entry name" value="rap1_myb-like"/>
    <property type="match status" value="1"/>
</dbReference>
<dbReference type="Pfam" id="PF08914">
    <property type="entry name" value="Myb_Rap1"/>
    <property type="match status" value="1"/>
</dbReference>
<reference evidence="13 14" key="1">
    <citation type="submission" date="2018-06" db="EMBL/GenBank/DDBJ databases">
        <title>Fusarium incarnatum-equiseti species complex species 28.</title>
        <authorList>
            <person name="Gardiner D.M."/>
        </authorList>
    </citation>
    <scope>NUCLEOTIDE SEQUENCE [LARGE SCALE GENOMIC DNA]</scope>
    <source>
        <strain evidence="13 14">FIESC_28</strain>
    </source>
</reference>
<comment type="function">
    <text evidence="8">Involved in the regulation of telomere length, clustering and has a specific role in telomere position effect (TPE).</text>
</comment>
<evidence type="ECO:0000256" key="8">
    <source>
        <dbReference type="RuleBase" id="RU367107"/>
    </source>
</evidence>
<evidence type="ECO:0000256" key="6">
    <source>
        <dbReference type="ARBA" id="ARBA00023163"/>
    </source>
</evidence>
<dbReference type="RefSeq" id="XP_031015127.1">
    <property type="nucleotide sequence ID" value="XM_031160749.1"/>
</dbReference>
<dbReference type="SUPFAM" id="SSF46689">
    <property type="entry name" value="Homeodomain-like"/>
    <property type="match status" value="1"/>
</dbReference>
<evidence type="ECO:0000313" key="13">
    <source>
        <dbReference type="EMBL" id="RBR17104.1"/>
    </source>
</evidence>
<evidence type="ECO:0000259" key="12">
    <source>
        <dbReference type="Pfam" id="PF16589"/>
    </source>
</evidence>
<protein>
    <recommendedName>
        <fullName evidence="8">DNA-binding protein RAP1</fullName>
    </recommendedName>
</protein>
<dbReference type="InterPro" id="IPR039595">
    <property type="entry name" value="TE2IP/Rap1"/>
</dbReference>
<dbReference type="InterPro" id="IPR009057">
    <property type="entry name" value="Homeodomain-like_sf"/>
</dbReference>
<dbReference type="GO" id="GO:0031848">
    <property type="term" value="P:protection from non-homologous end joining at telomere"/>
    <property type="evidence" value="ECO:0007669"/>
    <property type="project" value="TreeGrafter"/>
</dbReference>
<dbReference type="GO" id="GO:0010833">
    <property type="term" value="P:telomere maintenance via telomere lengthening"/>
    <property type="evidence" value="ECO:0007669"/>
    <property type="project" value="UniProtKB-UniRule"/>
</dbReference>
<feature type="compositionally biased region" description="Polar residues" evidence="9">
    <location>
        <begin position="484"/>
        <end position="499"/>
    </location>
</feature>
<dbReference type="EMBL" id="QKXC01000136">
    <property type="protein sequence ID" value="RBR17104.1"/>
    <property type="molecule type" value="Genomic_DNA"/>
</dbReference>
<keyword evidence="2 8" id="KW-0158">Chromosome</keyword>
<comment type="subcellular location">
    <subcellularLocation>
        <location evidence="8">Nucleus</location>
    </subcellularLocation>
    <subcellularLocation>
        <location evidence="8">Chromosome</location>
        <location evidence="8">Telomere</location>
    </subcellularLocation>
</comment>
<dbReference type="Gene3D" id="1.10.10.2170">
    <property type="match status" value="1"/>
</dbReference>
<gene>
    <name evidence="13" type="ORF">FIESC28_06606</name>
</gene>
<feature type="domain" description="TERF2-interacting telomeric protein 1 Myb" evidence="10">
    <location>
        <begin position="118"/>
        <end position="170"/>
    </location>
</feature>
<evidence type="ECO:0000313" key="14">
    <source>
        <dbReference type="Proteomes" id="UP000253153"/>
    </source>
</evidence>
<dbReference type="Pfam" id="PF11626">
    <property type="entry name" value="Rap1_C"/>
    <property type="match status" value="1"/>
</dbReference>
<feature type="compositionally biased region" description="Polar residues" evidence="9">
    <location>
        <begin position="108"/>
        <end position="117"/>
    </location>
</feature>
<comment type="subunit">
    <text evidence="8">Homodimer.</text>
</comment>
<dbReference type="GeneID" id="41996045"/>
<evidence type="ECO:0000256" key="3">
    <source>
        <dbReference type="ARBA" id="ARBA00022895"/>
    </source>
</evidence>
<evidence type="ECO:0000256" key="2">
    <source>
        <dbReference type="ARBA" id="ARBA00022454"/>
    </source>
</evidence>
<accession>A0A366RIW9</accession>
<dbReference type="InterPro" id="IPR021661">
    <property type="entry name" value="Rap1_C"/>
</dbReference>
<dbReference type="GO" id="GO:0070187">
    <property type="term" value="C:shelterin complex"/>
    <property type="evidence" value="ECO:0007669"/>
    <property type="project" value="TreeGrafter"/>
</dbReference>
<dbReference type="CDD" id="cd16100">
    <property type="entry name" value="ARID"/>
    <property type="match status" value="1"/>
</dbReference>
<feature type="region of interest" description="Disordered" evidence="9">
    <location>
        <begin position="380"/>
        <end position="608"/>
    </location>
</feature>
<evidence type="ECO:0000256" key="4">
    <source>
        <dbReference type="ARBA" id="ARBA00023015"/>
    </source>
</evidence>
<dbReference type="Gene3D" id="1.10.10.60">
    <property type="entry name" value="Homeodomain-like"/>
    <property type="match status" value="1"/>
</dbReference>
<keyword evidence="5" id="KW-0010">Activator</keyword>
<name>A0A366RIW9_9HYPO</name>
<dbReference type="InterPro" id="IPR001357">
    <property type="entry name" value="BRCT_dom"/>
</dbReference>
<dbReference type="OrthoDB" id="435460at2759"/>
<dbReference type="Proteomes" id="UP000253153">
    <property type="component" value="Unassembled WGS sequence"/>
</dbReference>
<keyword evidence="14" id="KW-1185">Reference proteome</keyword>
<organism evidence="13 14">
    <name type="scientific">Fusarium coffeatum</name>
    <dbReference type="NCBI Taxonomy" id="231269"/>
    <lineage>
        <taxon>Eukaryota</taxon>
        <taxon>Fungi</taxon>
        <taxon>Dikarya</taxon>
        <taxon>Ascomycota</taxon>
        <taxon>Pezizomycotina</taxon>
        <taxon>Sordariomycetes</taxon>
        <taxon>Hypocreomycetidae</taxon>
        <taxon>Hypocreales</taxon>
        <taxon>Nectriaceae</taxon>
        <taxon>Fusarium</taxon>
        <taxon>Fusarium incarnatum-equiseti species complex</taxon>
    </lineage>
</organism>
<feature type="domain" description="BRCT" evidence="12">
    <location>
        <begin position="18"/>
        <end position="93"/>
    </location>
</feature>
<evidence type="ECO:0000256" key="9">
    <source>
        <dbReference type="SAM" id="MobiDB-lite"/>
    </source>
</evidence>
<dbReference type="Pfam" id="PF16589">
    <property type="entry name" value="BRCT_2"/>
    <property type="match status" value="1"/>
</dbReference>
<dbReference type="GO" id="GO:0042162">
    <property type="term" value="F:telomeric DNA binding"/>
    <property type="evidence" value="ECO:0007669"/>
    <property type="project" value="TreeGrafter"/>
</dbReference>